<dbReference type="HOGENOM" id="CLU_1381618_0_0_9"/>
<gene>
    <name evidence="1" type="ORF">HMPREF0078_1175</name>
</gene>
<evidence type="ECO:0000313" key="1">
    <source>
        <dbReference type="EMBL" id="EEU12386.1"/>
    </source>
</evidence>
<keyword evidence="2" id="KW-1185">Reference proteome</keyword>
<protein>
    <recommendedName>
        <fullName evidence="3">DUF3783 domain-containing protein</fullName>
    </recommendedName>
</protein>
<name>C7HV74_9FIRM</name>
<organism evidence="1 2">
    <name type="scientific">Anaerococcus vaginalis ATCC 51170</name>
    <dbReference type="NCBI Taxonomy" id="655811"/>
    <lineage>
        <taxon>Bacteria</taxon>
        <taxon>Bacillati</taxon>
        <taxon>Bacillota</taxon>
        <taxon>Tissierellia</taxon>
        <taxon>Tissierellales</taxon>
        <taxon>Peptoniphilaceae</taxon>
        <taxon>Anaerococcus</taxon>
    </lineage>
</organism>
<accession>C7HV74</accession>
<proteinExistence type="predicted"/>
<dbReference type="InterPro" id="IPR016621">
    <property type="entry name" value="UCP014543"/>
</dbReference>
<evidence type="ECO:0008006" key="3">
    <source>
        <dbReference type="Google" id="ProtNLM"/>
    </source>
</evidence>
<sequence length="197" mass="22976">MGIVIIIKIKGDFMALIILFNANDIEKEKLRILCNKENVKLKIIGMENVDQKVGYLAEIDGFEKIESKGEYIKDFDFTFAFFKDFGENDLFPFIDKMRENGIVIEHKAAITPTNIKWTLRYLLEENDQEHKTMQVVEEINTYLEKASKIKEESGKENPEIAKSVKELNHYFQTAGENFDIKIAKEFRDKIKNLVENL</sequence>
<dbReference type="AlphaFoldDB" id="C7HV74"/>
<dbReference type="Pfam" id="PF12646">
    <property type="entry name" value="DUF3783"/>
    <property type="match status" value="1"/>
</dbReference>
<evidence type="ECO:0000313" key="2">
    <source>
        <dbReference type="Proteomes" id="UP000003821"/>
    </source>
</evidence>
<dbReference type="Proteomes" id="UP000003821">
    <property type="component" value="Unassembled WGS sequence"/>
</dbReference>
<dbReference type="eggNOG" id="ENOG50332EQ">
    <property type="taxonomic scope" value="Bacteria"/>
</dbReference>
<reference evidence="1 2" key="1">
    <citation type="submission" date="2009-08" db="EMBL/GenBank/DDBJ databases">
        <authorList>
            <person name="Muzny D."/>
            <person name="Qin X."/>
            <person name="Deng J."/>
            <person name="Jiang H."/>
            <person name="Liu Y."/>
            <person name="Qu J."/>
            <person name="Song X.-Z."/>
            <person name="Zhang L."/>
            <person name="Thornton R."/>
            <person name="Coyle M."/>
            <person name="Francisco L."/>
            <person name="Jackson L."/>
            <person name="Javaid M."/>
            <person name="Korchina V."/>
            <person name="Kovar C."/>
            <person name="Mata R."/>
            <person name="Mathew T."/>
            <person name="Ngo R."/>
            <person name="Nguyen L."/>
            <person name="Nguyen N."/>
            <person name="Okwuonu G."/>
            <person name="Ongeri F."/>
            <person name="Pham C."/>
            <person name="Simmons D."/>
            <person name="Wilczek-Boney K."/>
            <person name="Hale W."/>
            <person name="Jakkamsetti A."/>
            <person name="Pham P."/>
            <person name="Ruth R."/>
            <person name="San Lucas F."/>
            <person name="Warren J."/>
            <person name="Zhang J."/>
            <person name="Zhao Z."/>
            <person name="Zhou C."/>
            <person name="Zhu D."/>
            <person name="Lee S."/>
            <person name="Bess C."/>
            <person name="Blankenburg K."/>
            <person name="Forbes L."/>
            <person name="Fu Q."/>
            <person name="Gubbala S."/>
            <person name="Hirani K."/>
            <person name="Jayaseelan J.C."/>
            <person name="Lara F."/>
            <person name="Munidasa M."/>
            <person name="Palculict T."/>
            <person name="Patil S."/>
            <person name="Pu L.-L."/>
            <person name="Saada N."/>
            <person name="Tang L."/>
            <person name="Weissenberger G."/>
            <person name="Zhu Y."/>
            <person name="Hemphill L."/>
            <person name="Shang Y."/>
            <person name="Youmans B."/>
            <person name="Ayvaz T."/>
            <person name="Ross M."/>
            <person name="Santibanez J."/>
            <person name="Aqrawi P."/>
            <person name="Gross S."/>
            <person name="Joshi V."/>
            <person name="Fowler G."/>
            <person name="Nazareth L."/>
            <person name="Reid J."/>
            <person name="Worley K."/>
            <person name="Petrosino J."/>
            <person name="Highlander S."/>
            <person name="Gibbs R."/>
            <person name="Gibbs R."/>
        </authorList>
    </citation>
    <scope>NUCLEOTIDE SEQUENCE [LARGE SCALE GENOMIC DNA]</scope>
    <source>
        <strain evidence="1 2">ATCC 51170</strain>
    </source>
</reference>
<dbReference type="EMBL" id="ACXU01000017">
    <property type="protein sequence ID" value="EEU12386.1"/>
    <property type="molecule type" value="Genomic_DNA"/>
</dbReference>
<comment type="caution">
    <text evidence="1">The sequence shown here is derived from an EMBL/GenBank/DDBJ whole genome shotgun (WGS) entry which is preliminary data.</text>
</comment>